<protein>
    <recommendedName>
        <fullName evidence="5">Transmembrane protein</fullName>
    </recommendedName>
</protein>
<evidence type="ECO:0008006" key="5">
    <source>
        <dbReference type="Google" id="ProtNLM"/>
    </source>
</evidence>
<feature type="chain" id="PRO_5045201379" description="Transmembrane protein" evidence="2">
    <location>
        <begin position="41"/>
        <end position="146"/>
    </location>
</feature>
<feature type="signal peptide" evidence="2">
    <location>
        <begin position="1"/>
        <end position="40"/>
    </location>
</feature>
<dbReference type="EMBL" id="JBBWWR010000001">
    <property type="protein sequence ID" value="KAK8971525.1"/>
    <property type="molecule type" value="Genomic_DNA"/>
</dbReference>
<feature type="region of interest" description="Disordered" evidence="1">
    <location>
        <begin position="89"/>
        <end position="146"/>
    </location>
</feature>
<keyword evidence="4" id="KW-1185">Reference proteome</keyword>
<keyword evidence="2" id="KW-0732">Signal</keyword>
<feature type="compositionally biased region" description="Basic and acidic residues" evidence="1">
    <location>
        <begin position="130"/>
        <end position="139"/>
    </location>
</feature>
<evidence type="ECO:0000313" key="3">
    <source>
        <dbReference type="EMBL" id="KAK8971525.1"/>
    </source>
</evidence>
<dbReference type="Proteomes" id="UP001412067">
    <property type="component" value="Unassembled WGS sequence"/>
</dbReference>
<feature type="compositionally biased region" description="Basic and acidic residues" evidence="1">
    <location>
        <begin position="97"/>
        <end position="107"/>
    </location>
</feature>
<dbReference type="PANTHER" id="PTHR35463">
    <property type="entry name" value="TRANSMEMBRANE PROTEIN"/>
    <property type="match status" value="1"/>
</dbReference>
<accession>A0ABR2N5Y7</accession>
<gene>
    <name evidence="3" type="ORF">KSP40_PGU010734</name>
</gene>
<name>A0ABR2N5Y7_9ASPA</name>
<evidence type="ECO:0000256" key="1">
    <source>
        <dbReference type="SAM" id="MobiDB-lite"/>
    </source>
</evidence>
<reference evidence="3 4" key="1">
    <citation type="journal article" date="2022" name="Nat. Plants">
        <title>Genomes of leafy and leafless Platanthera orchids illuminate the evolution of mycoheterotrophy.</title>
        <authorList>
            <person name="Li M.H."/>
            <person name="Liu K.W."/>
            <person name="Li Z."/>
            <person name="Lu H.C."/>
            <person name="Ye Q.L."/>
            <person name="Zhang D."/>
            <person name="Wang J.Y."/>
            <person name="Li Y.F."/>
            <person name="Zhong Z.M."/>
            <person name="Liu X."/>
            <person name="Yu X."/>
            <person name="Liu D.K."/>
            <person name="Tu X.D."/>
            <person name="Liu B."/>
            <person name="Hao Y."/>
            <person name="Liao X.Y."/>
            <person name="Jiang Y.T."/>
            <person name="Sun W.H."/>
            <person name="Chen J."/>
            <person name="Chen Y.Q."/>
            <person name="Ai Y."/>
            <person name="Zhai J.W."/>
            <person name="Wu S.S."/>
            <person name="Zhou Z."/>
            <person name="Hsiao Y.Y."/>
            <person name="Wu W.L."/>
            <person name="Chen Y.Y."/>
            <person name="Lin Y.F."/>
            <person name="Hsu J.L."/>
            <person name="Li C.Y."/>
            <person name="Wang Z.W."/>
            <person name="Zhao X."/>
            <person name="Zhong W.Y."/>
            <person name="Ma X.K."/>
            <person name="Ma L."/>
            <person name="Huang J."/>
            <person name="Chen G.Z."/>
            <person name="Huang M.Z."/>
            <person name="Huang L."/>
            <person name="Peng D.H."/>
            <person name="Luo Y.B."/>
            <person name="Zou S.Q."/>
            <person name="Chen S.P."/>
            <person name="Lan S."/>
            <person name="Tsai W.C."/>
            <person name="Van de Peer Y."/>
            <person name="Liu Z.J."/>
        </authorList>
    </citation>
    <scope>NUCLEOTIDE SEQUENCE [LARGE SCALE GENOMIC DNA]</scope>
    <source>
        <strain evidence="3">Lor288</strain>
    </source>
</reference>
<proteinExistence type="predicted"/>
<comment type="caution">
    <text evidence="3">The sequence shown here is derived from an EMBL/GenBank/DDBJ whole genome shotgun (WGS) entry which is preliminary data.</text>
</comment>
<organism evidence="3 4">
    <name type="scientific">Platanthera guangdongensis</name>
    <dbReference type="NCBI Taxonomy" id="2320717"/>
    <lineage>
        <taxon>Eukaryota</taxon>
        <taxon>Viridiplantae</taxon>
        <taxon>Streptophyta</taxon>
        <taxon>Embryophyta</taxon>
        <taxon>Tracheophyta</taxon>
        <taxon>Spermatophyta</taxon>
        <taxon>Magnoliopsida</taxon>
        <taxon>Liliopsida</taxon>
        <taxon>Asparagales</taxon>
        <taxon>Orchidaceae</taxon>
        <taxon>Orchidoideae</taxon>
        <taxon>Orchideae</taxon>
        <taxon>Orchidinae</taxon>
        <taxon>Platanthera</taxon>
    </lineage>
</organism>
<dbReference type="PANTHER" id="PTHR35463:SF10">
    <property type="entry name" value="TRANSMEMBRANE PROTEIN"/>
    <property type="match status" value="1"/>
</dbReference>
<sequence length="146" mass="15547">MMGMYGSTSSSSPSSSSQLLHLIFAVVFLSTAILSPAAHGIHEAETKEGERVTPNSVERAIGITGFNSHWEAFTAWLKLAWMNLRPPDSGYGGKKKGAGEAMKEASKRSFQASKETVERTAETAAKGAGKAKEKLKRTVSDSAADL</sequence>
<evidence type="ECO:0000313" key="4">
    <source>
        <dbReference type="Proteomes" id="UP001412067"/>
    </source>
</evidence>
<evidence type="ECO:0000256" key="2">
    <source>
        <dbReference type="SAM" id="SignalP"/>
    </source>
</evidence>